<gene>
    <name evidence="3" type="ORF">H9723_02770</name>
</gene>
<dbReference type="PANTHER" id="PTHR43649:SF17">
    <property type="entry name" value="ABC TRANSPORTER SOLUTE BINDING PROTEIN-SUGAR TRANSPORT"/>
    <property type="match status" value="1"/>
</dbReference>
<evidence type="ECO:0000313" key="4">
    <source>
        <dbReference type="Proteomes" id="UP000824116"/>
    </source>
</evidence>
<dbReference type="PANTHER" id="PTHR43649">
    <property type="entry name" value="ARABINOSE-BINDING PROTEIN-RELATED"/>
    <property type="match status" value="1"/>
</dbReference>
<reference evidence="3" key="1">
    <citation type="journal article" date="2021" name="PeerJ">
        <title>Extensive microbial diversity within the chicken gut microbiome revealed by metagenomics and culture.</title>
        <authorList>
            <person name="Gilroy R."/>
            <person name="Ravi A."/>
            <person name="Getino M."/>
            <person name="Pursley I."/>
            <person name="Horton D.L."/>
            <person name="Alikhan N.F."/>
            <person name="Baker D."/>
            <person name="Gharbi K."/>
            <person name="Hall N."/>
            <person name="Watson M."/>
            <person name="Adriaenssens E.M."/>
            <person name="Foster-Nyarko E."/>
            <person name="Jarju S."/>
            <person name="Secka A."/>
            <person name="Antonio M."/>
            <person name="Oren A."/>
            <person name="Chaudhuri R.R."/>
            <person name="La Ragione R."/>
            <person name="Hildebrand F."/>
            <person name="Pallen M.J."/>
        </authorList>
    </citation>
    <scope>NUCLEOTIDE SEQUENCE</scope>
    <source>
        <strain evidence="3">CHK196-3914</strain>
    </source>
</reference>
<dbReference type="SUPFAM" id="SSF53850">
    <property type="entry name" value="Periplasmic binding protein-like II"/>
    <property type="match status" value="1"/>
</dbReference>
<dbReference type="PROSITE" id="PS51257">
    <property type="entry name" value="PROKAR_LIPOPROTEIN"/>
    <property type="match status" value="1"/>
</dbReference>
<proteinExistence type="predicted"/>
<evidence type="ECO:0000259" key="2">
    <source>
        <dbReference type="Pfam" id="PF12010"/>
    </source>
</evidence>
<feature type="signal peptide" evidence="1">
    <location>
        <begin position="1"/>
        <end position="20"/>
    </location>
</feature>
<dbReference type="EMBL" id="DXAY01000063">
    <property type="protein sequence ID" value="HIZ74154.1"/>
    <property type="molecule type" value="Genomic_DNA"/>
</dbReference>
<dbReference type="AlphaFoldDB" id="A0A9D2K1Y8"/>
<dbReference type="Gene3D" id="3.40.190.10">
    <property type="entry name" value="Periplasmic binding protein-like II"/>
    <property type="match status" value="1"/>
</dbReference>
<keyword evidence="1" id="KW-0732">Signal</keyword>
<dbReference type="Proteomes" id="UP000824116">
    <property type="component" value="Unassembled WGS sequence"/>
</dbReference>
<reference evidence="3" key="2">
    <citation type="submission" date="2021-04" db="EMBL/GenBank/DDBJ databases">
        <authorList>
            <person name="Gilroy R."/>
        </authorList>
    </citation>
    <scope>NUCLEOTIDE SEQUENCE</scope>
    <source>
        <strain evidence="3">CHK196-3914</strain>
    </source>
</reference>
<evidence type="ECO:0000256" key="1">
    <source>
        <dbReference type="SAM" id="SignalP"/>
    </source>
</evidence>
<name>A0A9D2K1Y8_9FIRM</name>
<organism evidence="3 4">
    <name type="scientific">Candidatus Mediterraneibacter stercoravium</name>
    <dbReference type="NCBI Taxonomy" id="2838685"/>
    <lineage>
        <taxon>Bacteria</taxon>
        <taxon>Bacillati</taxon>
        <taxon>Bacillota</taxon>
        <taxon>Clostridia</taxon>
        <taxon>Lachnospirales</taxon>
        <taxon>Lachnospiraceae</taxon>
        <taxon>Mediterraneibacter</taxon>
    </lineage>
</organism>
<feature type="chain" id="PRO_5039018985" evidence="1">
    <location>
        <begin position="21"/>
        <end position="502"/>
    </location>
</feature>
<dbReference type="InterPro" id="IPR006059">
    <property type="entry name" value="SBP"/>
</dbReference>
<accession>A0A9D2K1Y8</accession>
<feature type="domain" description="DUF3502" evidence="2">
    <location>
        <begin position="439"/>
        <end position="501"/>
    </location>
</feature>
<dbReference type="InterPro" id="IPR022627">
    <property type="entry name" value="DUF3502"/>
</dbReference>
<dbReference type="Pfam" id="PF13416">
    <property type="entry name" value="SBP_bac_8"/>
    <property type="match status" value="1"/>
</dbReference>
<dbReference type="InterPro" id="IPR050490">
    <property type="entry name" value="Bact_solute-bd_prot1"/>
</dbReference>
<evidence type="ECO:0000313" key="3">
    <source>
        <dbReference type="EMBL" id="HIZ74154.1"/>
    </source>
</evidence>
<dbReference type="Pfam" id="PF12010">
    <property type="entry name" value="DUF3502"/>
    <property type="match status" value="1"/>
</dbReference>
<protein>
    <submittedName>
        <fullName evidence="3">Extracellular solute-binding protein</fullName>
    </submittedName>
</protein>
<sequence length="502" mass="55819">MKKRLVGMMMAAAMTVSLLAGCSSGGRDTDQGDSDDIVTLKWYMSINPVYPDTEKVIEALNEYTKEKIGVEIDYTVIANPDYKEKMPTMINSGDYFDICFTADWTTNYLQFAAKDAFLDLSELLPEYAADTYDFIPEELWEAASVDGKIYGVPSYKEMGWQSGIFVNSDMAAEYGIDLSTVKTLEDYTQVLAVVKEKSAAAGKDVIGISGLDFNLAVPYESLTGQPTLPGAYAVSEYGYFQDQEGVFNQYETQEYMDYCTLVHGWYNNGYISKDPVNYDSDTANRDNDFKNGNLFSYMISYAPGAAEAEVAKTGHGVEFIPLMKPLFETRNAMGGLLAISAASEYPEKALEFINLLNTDEYVGTLIRHGIEGEHYTAVGEDRVDRTMGGTLDPADNGYDYTYGWQFGTPFNQKWDISYPENIEELFTEYNNSAITAPHIGFTLDNIPVETEIAAITSTVEEYGPTLESGMVDPNEYILKFLQSLKDSGVDTLLQEINSQLGE</sequence>
<comment type="caution">
    <text evidence="3">The sequence shown here is derived from an EMBL/GenBank/DDBJ whole genome shotgun (WGS) entry which is preliminary data.</text>
</comment>